<proteinExistence type="predicted"/>
<name>A0A5M6I032_9HYPH</name>
<dbReference type="EMBL" id="VWPL01000014">
    <property type="protein sequence ID" value="KAA5601179.1"/>
    <property type="molecule type" value="Genomic_DNA"/>
</dbReference>
<dbReference type="Proteomes" id="UP000323886">
    <property type="component" value="Unassembled WGS sequence"/>
</dbReference>
<feature type="signal peptide" evidence="1">
    <location>
        <begin position="1"/>
        <end position="38"/>
    </location>
</feature>
<dbReference type="PANTHER" id="PTHR36505:SF1">
    <property type="entry name" value="BLR1072 PROTEIN"/>
    <property type="match status" value="1"/>
</dbReference>
<dbReference type="PANTHER" id="PTHR36505">
    <property type="entry name" value="BLR1072 PROTEIN"/>
    <property type="match status" value="1"/>
</dbReference>
<feature type="chain" id="PRO_5024367111" description="PRC-barrel domain-containing protein" evidence="1">
    <location>
        <begin position="39"/>
        <end position="190"/>
    </location>
</feature>
<evidence type="ECO:0000256" key="1">
    <source>
        <dbReference type="SAM" id="SignalP"/>
    </source>
</evidence>
<keyword evidence="1" id="KW-0732">Signal</keyword>
<keyword evidence="4" id="KW-1185">Reference proteome</keyword>
<organism evidence="3 4">
    <name type="scientific">Blastochloris sulfoviridis</name>
    <dbReference type="NCBI Taxonomy" id="50712"/>
    <lineage>
        <taxon>Bacteria</taxon>
        <taxon>Pseudomonadati</taxon>
        <taxon>Pseudomonadota</taxon>
        <taxon>Alphaproteobacteria</taxon>
        <taxon>Hyphomicrobiales</taxon>
        <taxon>Blastochloridaceae</taxon>
        <taxon>Blastochloris</taxon>
    </lineage>
</organism>
<protein>
    <recommendedName>
        <fullName evidence="2">PRC-barrel domain-containing protein</fullName>
    </recommendedName>
</protein>
<evidence type="ECO:0000313" key="3">
    <source>
        <dbReference type="EMBL" id="KAA5601179.1"/>
    </source>
</evidence>
<dbReference type="InterPro" id="IPR027275">
    <property type="entry name" value="PRC-brl_dom"/>
</dbReference>
<dbReference type="AlphaFoldDB" id="A0A5M6I032"/>
<comment type="caution">
    <text evidence="3">The sequence shown here is derived from an EMBL/GenBank/DDBJ whole genome shotgun (WGS) entry which is preliminary data.</text>
</comment>
<accession>A0A5M6I032</accession>
<dbReference type="Pfam" id="PF05239">
    <property type="entry name" value="PRC"/>
    <property type="match status" value="1"/>
</dbReference>
<sequence length="190" mass="19541">MGTRNCAVHLNPQENQMTNKLFAAAVAALALATGPALAQSSMSPSMSPLAPGASHSRPGPLTFHQMPQTGQLMASELMEANIYGADGATIGDIKDVVVDTSGQIQAVVFGVGGFLGVGEKNVAVPLTALQVSEVSGSSGIRPSGTGWNARNRITLNATKDQLKSAPDFRVQRPATTGWLVSPSGSGSMPR</sequence>
<reference evidence="3 4" key="1">
    <citation type="submission" date="2019-09" db="EMBL/GenBank/DDBJ databases">
        <title>Draft Whole-Genome sequence of Blastochloris sulfoviridis DSM 729.</title>
        <authorList>
            <person name="Meyer T.E."/>
            <person name="Kyndt J.A."/>
        </authorList>
    </citation>
    <scope>NUCLEOTIDE SEQUENCE [LARGE SCALE GENOMIC DNA]</scope>
    <source>
        <strain evidence="3 4">DSM 729</strain>
    </source>
</reference>
<dbReference type="InterPro" id="IPR011033">
    <property type="entry name" value="PRC_barrel-like_sf"/>
</dbReference>
<gene>
    <name evidence="3" type="ORF">F1193_09510</name>
</gene>
<dbReference type="OrthoDB" id="7818259at2"/>
<evidence type="ECO:0000259" key="2">
    <source>
        <dbReference type="Pfam" id="PF05239"/>
    </source>
</evidence>
<dbReference type="SUPFAM" id="SSF50346">
    <property type="entry name" value="PRC-barrel domain"/>
    <property type="match status" value="1"/>
</dbReference>
<dbReference type="Gene3D" id="2.30.30.240">
    <property type="entry name" value="PRC-barrel domain"/>
    <property type="match status" value="1"/>
</dbReference>
<evidence type="ECO:0000313" key="4">
    <source>
        <dbReference type="Proteomes" id="UP000323886"/>
    </source>
</evidence>
<feature type="domain" description="PRC-barrel" evidence="2">
    <location>
        <begin position="74"/>
        <end position="133"/>
    </location>
</feature>